<dbReference type="EMBL" id="CAFBQU010000005">
    <property type="protein sequence ID" value="CAB5060959.1"/>
    <property type="molecule type" value="Genomic_DNA"/>
</dbReference>
<dbReference type="AlphaFoldDB" id="A0A6J7U3N1"/>
<evidence type="ECO:0000256" key="2">
    <source>
        <dbReference type="ARBA" id="ARBA00022801"/>
    </source>
</evidence>
<evidence type="ECO:0000256" key="1">
    <source>
        <dbReference type="ARBA" id="ARBA00001946"/>
    </source>
</evidence>
<comment type="cofactor">
    <cofactor evidence="1">
        <name>Mg(2+)</name>
        <dbReference type="ChEBI" id="CHEBI:18420"/>
    </cofactor>
</comment>
<proteinExistence type="predicted"/>
<dbReference type="GO" id="GO:0016787">
    <property type="term" value="F:hydrolase activity"/>
    <property type="evidence" value="ECO:0007669"/>
    <property type="project" value="UniProtKB-KW"/>
</dbReference>
<dbReference type="SUPFAM" id="SSF55811">
    <property type="entry name" value="Nudix"/>
    <property type="match status" value="1"/>
</dbReference>
<evidence type="ECO:0000259" key="3">
    <source>
        <dbReference type="PROSITE" id="PS51462"/>
    </source>
</evidence>
<keyword evidence="2" id="KW-0378">Hydrolase</keyword>
<dbReference type="GO" id="GO:0005829">
    <property type="term" value="C:cytosol"/>
    <property type="evidence" value="ECO:0007669"/>
    <property type="project" value="TreeGrafter"/>
</dbReference>
<dbReference type="InterPro" id="IPR000086">
    <property type="entry name" value="NUDIX_hydrolase_dom"/>
</dbReference>
<protein>
    <submittedName>
        <fullName evidence="4">Unannotated protein</fullName>
    </submittedName>
</protein>
<dbReference type="PANTHER" id="PTHR11839:SF18">
    <property type="entry name" value="NUDIX HYDROLASE DOMAIN-CONTAINING PROTEIN"/>
    <property type="match status" value="1"/>
</dbReference>
<organism evidence="4">
    <name type="scientific">freshwater metagenome</name>
    <dbReference type="NCBI Taxonomy" id="449393"/>
    <lineage>
        <taxon>unclassified sequences</taxon>
        <taxon>metagenomes</taxon>
        <taxon>ecological metagenomes</taxon>
    </lineage>
</organism>
<name>A0A6J7U3N1_9ZZZZ</name>
<dbReference type="InterPro" id="IPR015797">
    <property type="entry name" value="NUDIX_hydrolase-like_dom_sf"/>
</dbReference>
<dbReference type="GO" id="GO:0019693">
    <property type="term" value="P:ribose phosphate metabolic process"/>
    <property type="evidence" value="ECO:0007669"/>
    <property type="project" value="TreeGrafter"/>
</dbReference>
<dbReference type="GO" id="GO:0006753">
    <property type="term" value="P:nucleoside phosphate metabolic process"/>
    <property type="evidence" value="ECO:0007669"/>
    <property type="project" value="TreeGrafter"/>
</dbReference>
<gene>
    <name evidence="4" type="ORF">UFOPK4347_00331</name>
</gene>
<sequence length="189" mass="20897">MGFISRSRKSLHRWAVWTLVEDHLEDPSGGAFVRTYVDSPGAVGVVVLHVNSLSELKGAHLSEVKTTLVRQFRAPFREDMWEIPAGMRDVDSEPPELTAHRELAEEAGLEASVLVHLGSMASAPGITNSMVEIFAACGLREVPIDRHGPEEEHMQIRVVSVADALEEVRRGELTDAKTIIGLQWVRDLL</sequence>
<reference evidence="4" key="1">
    <citation type="submission" date="2020-05" db="EMBL/GenBank/DDBJ databases">
        <authorList>
            <person name="Chiriac C."/>
            <person name="Salcher M."/>
            <person name="Ghai R."/>
            <person name="Kavagutti S V."/>
        </authorList>
    </citation>
    <scope>NUCLEOTIDE SEQUENCE</scope>
</reference>
<accession>A0A6J7U3N1</accession>
<feature type="domain" description="Nudix hydrolase" evidence="3">
    <location>
        <begin position="38"/>
        <end position="187"/>
    </location>
</feature>
<dbReference type="Gene3D" id="3.90.79.10">
    <property type="entry name" value="Nucleoside Triphosphate Pyrophosphohydrolase"/>
    <property type="match status" value="1"/>
</dbReference>
<dbReference type="PROSITE" id="PS51462">
    <property type="entry name" value="NUDIX"/>
    <property type="match status" value="1"/>
</dbReference>
<evidence type="ECO:0000313" key="4">
    <source>
        <dbReference type="EMBL" id="CAB5060959.1"/>
    </source>
</evidence>
<dbReference type="PANTHER" id="PTHR11839">
    <property type="entry name" value="UDP/ADP-SUGAR PYROPHOSPHATASE"/>
    <property type="match status" value="1"/>
</dbReference>
<dbReference type="Pfam" id="PF00293">
    <property type="entry name" value="NUDIX"/>
    <property type="match status" value="1"/>
</dbReference>